<reference evidence="12" key="1">
    <citation type="submission" date="2015-09" db="EMBL/GenBank/DDBJ databases">
        <title>Scylla olivacea transcriptome.</title>
        <authorList>
            <person name="Ikhwanuddin M."/>
        </authorList>
    </citation>
    <scope>NUCLEOTIDE SEQUENCE</scope>
</reference>
<proteinExistence type="inferred from homology"/>
<dbReference type="SUPFAM" id="SSF50324">
    <property type="entry name" value="Inorganic pyrophosphatase"/>
    <property type="match status" value="1"/>
</dbReference>
<dbReference type="GO" id="GO:0005737">
    <property type="term" value="C:cytoplasm"/>
    <property type="evidence" value="ECO:0007669"/>
    <property type="project" value="UniProtKB-SubCell"/>
</dbReference>
<evidence type="ECO:0000256" key="11">
    <source>
        <dbReference type="SAM" id="SignalP"/>
    </source>
</evidence>
<name>A0A0P4WGN6_SCYOL</name>
<organism evidence="12">
    <name type="scientific">Scylla olivacea</name>
    <name type="common">Orange mud crab</name>
    <name type="synonym">Cancer olivacea</name>
    <dbReference type="NCBI Taxonomy" id="85551"/>
    <lineage>
        <taxon>Eukaryota</taxon>
        <taxon>Metazoa</taxon>
        <taxon>Ecdysozoa</taxon>
        <taxon>Arthropoda</taxon>
        <taxon>Crustacea</taxon>
        <taxon>Multicrustacea</taxon>
        <taxon>Malacostraca</taxon>
        <taxon>Eumalacostraca</taxon>
        <taxon>Eucarida</taxon>
        <taxon>Decapoda</taxon>
        <taxon>Pleocyemata</taxon>
        <taxon>Brachyura</taxon>
        <taxon>Eubrachyura</taxon>
        <taxon>Portunoidea</taxon>
        <taxon>Portunidae</taxon>
        <taxon>Portuninae</taxon>
        <taxon>Scylla</taxon>
    </lineage>
</organism>
<sequence>MSWRAMARVFNPSLLLLRAALQPAVRIASPKRLRPDSYIPALTRSMAYTFCEKGLVNTCDYRVYVKKDEVPISPFHDIPLFANEGNKIFNMVVEVPRWTNAKMEIATKDPLNPIKQDVKKGKLRFVANVFPHHGYIWNYGALPQTWEDPSHMDESTGCKGDNDPIDVCEIGYRVAKRGEVLQVKVLGTIALIDEGETDWKLIAIDVNDPLAPQLSDINDIEKHMPGFLKATVEWFRIYKIPDGKPENQFAFNGEAKDREFAHKVIMETHESWQHLVEGKSDAGGLSTSCVTVPKAYSKLSVVEAEEVVKNSPEPGPGQPNDPKVDLWHYVSLK</sequence>
<dbReference type="InterPro" id="IPR036649">
    <property type="entry name" value="Pyrophosphatase_sf"/>
</dbReference>
<keyword evidence="6" id="KW-0479">Metal-binding</keyword>
<dbReference type="GO" id="GO:0000287">
    <property type="term" value="F:magnesium ion binding"/>
    <property type="evidence" value="ECO:0007669"/>
    <property type="project" value="InterPro"/>
</dbReference>
<feature type="signal peptide" evidence="11">
    <location>
        <begin position="1"/>
        <end position="21"/>
    </location>
</feature>
<evidence type="ECO:0000256" key="5">
    <source>
        <dbReference type="ARBA" id="ARBA00022490"/>
    </source>
</evidence>
<evidence type="ECO:0000256" key="1">
    <source>
        <dbReference type="ARBA" id="ARBA00001946"/>
    </source>
</evidence>
<evidence type="ECO:0000256" key="9">
    <source>
        <dbReference type="ARBA" id="ARBA00032535"/>
    </source>
</evidence>
<keyword evidence="7" id="KW-0378">Hydrolase</keyword>
<comment type="cofactor">
    <cofactor evidence="1">
        <name>Mg(2+)</name>
        <dbReference type="ChEBI" id="CHEBI:18420"/>
    </cofactor>
</comment>
<comment type="similarity">
    <text evidence="3">Belongs to the PPase family.</text>
</comment>
<dbReference type="EC" id="3.6.1.1" evidence="4"/>
<dbReference type="Pfam" id="PF00719">
    <property type="entry name" value="Pyrophosphatase"/>
    <property type="match status" value="1"/>
</dbReference>
<dbReference type="GO" id="GO:0004427">
    <property type="term" value="F:inorganic diphosphate phosphatase activity"/>
    <property type="evidence" value="ECO:0007669"/>
    <property type="project" value="UniProtKB-EC"/>
</dbReference>
<evidence type="ECO:0000256" key="4">
    <source>
        <dbReference type="ARBA" id="ARBA00012146"/>
    </source>
</evidence>
<accession>A0A0P4WGN6</accession>
<comment type="subcellular location">
    <subcellularLocation>
        <location evidence="2">Cytoplasm</location>
    </subcellularLocation>
</comment>
<dbReference type="PROSITE" id="PS00387">
    <property type="entry name" value="PPASE"/>
    <property type="match status" value="1"/>
</dbReference>
<dbReference type="CDD" id="cd00412">
    <property type="entry name" value="pyrophosphatase"/>
    <property type="match status" value="1"/>
</dbReference>
<evidence type="ECO:0000256" key="10">
    <source>
        <dbReference type="ARBA" id="ARBA00040300"/>
    </source>
</evidence>
<feature type="chain" id="PRO_5006070532" description="Inorganic pyrophosphatase" evidence="11">
    <location>
        <begin position="22"/>
        <end position="333"/>
    </location>
</feature>
<evidence type="ECO:0000256" key="8">
    <source>
        <dbReference type="ARBA" id="ARBA00022842"/>
    </source>
</evidence>
<dbReference type="Gene3D" id="3.90.80.10">
    <property type="entry name" value="Inorganic pyrophosphatase"/>
    <property type="match status" value="1"/>
</dbReference>
<dbReference type="InterPro" id="IPR008162">
    <property type="entry name" value="Pyrophosphatase"/>
</dbReference>
<evidence type="ECO:0000256" key="6">
    <source>
        <dbReference type="ARBA" id="ARBA00022723"/>
    </source>
</evidence>
<keyword evidence="11" id="KW-0732">Signal</keyword>
<evidence type="ECO:0000313" key="12">
    <source>
        <dbReference type="EMBL" id="JAI66679.1"/>
    </source>
</evidence>
<keyword evidence="5" id="KW-0963">Cytoplasm</keyword>
<dbReference type="EMBL" id="GDRN01048108">
    <property type="protein sequence ID" value="JAI66679.1"/>
    <property type="molecule type" value="Transcribed_RNA"/>
</dbReference>
<dbReference type="GO" id="GO:0006796">
    <property type="term" value="P:phosphate-containing compound metabolic process"/>
    <property type="evidence" value="ECO:0007669"/>
    <property type="project" value="InterPro"/>
</dbReference>
<evidence type="ECO:0000256" key="3">
    <source>
        <dbReference type="ARBA" id="ARBA00006220"/>
    </source>
</evidence>
<dbReference type="AlphaFoldDB" id="A0A0P4WGN6"/>
<evidence type="ECO:0000256" key="2">
    <source>
        <dbReference type="ARBA" id="ARBA00004496"/>
    </source>
</evidence>
<dbReference type="FunFam" id="3.90.80.10:FF:000004">
    <property type="entry name" value="Inorganic pyrophosphatase"/>
    <property type="match status" value="1"/>
</dbReference>
<evidence type="ECO:0000256" key="7">
    <source>
        <dbReference type="ARBA" id="ARBA00022801"/>
    </source>
</evidence>
<dbReference type="PANTHER" id="PTHR10286">
    <property type="entry name" value="INORGANIC PYROPHOSPHATASE"/>
    <property type="match status" value="1"/>
</dbReference>
<protein>
    <recommendedName>
        <fullName evidence="10">Inorganic pyrophosphatase</fullName>
        <ecNumber evidence="4">3.6.1.1</ecNumber>
    </recommendedName>
    <alternativeName>
        <fullName evidence="9">Pyrophosphate phospho-hydrolase</fullName>
    </alternativeName>
</protein>
<keyword evidence="8" id="KW-0460">Magnesium</keyword>